<keyword evidence="5" id="KW-0677">Repeat</keyword>
<accession>A0A1X0NUT2</accession>
<dbReference type="GO" id="GO:0031966">
    <property type="term" value="C:mitochondrial membrane"/>
    <property type="evidence" value="ECO:0007669"/>
    <property type="project" value="UniProtKB-SubCell"/>
</dbReference>
<keyword evidence="3 10" id="KW-0813">Transport</keyword>
<dbReference type="GO" id="GO:0022857">
    <property type="term" value="F:transmembrane transporter activity"/>
    <property type="evidence" value="ECO:0007669"/>
    <property type="project" value="TreeGrafter"/>
</dbReference>
<gene>
    <name evidence="12" type="ORF">TM35_000171800</name>
</gene>
<protein>
    <submittedName>
        <fullName evidence="12">Mitochondrial carrier protein</fullName>
    </submittedName>
</protein>
<keyword evidence="4 9" id="KW-0812">Transmembrane</keyword>
<keyword evidence="6" id="KW-1133">Transmembrane helix</keyword>
<evidence type="ECO:0000256" key="8">
    <source>
        <dbReference type="ARBA" id="ARBA00023136"/>
    </source>
</evidence>
<feature type="repeat" description="Solcar" evidence="9">
    <location>
        <begin position="251"/>
        <end position="336"/>
    </location>
</feature>
<organism evidence="12 13">
    <name type="scientific">Trypanosoma theileri</name>
    <dbReference type="NCBI Taxonomy" id="67003"/>
    <lineage>
        <taxon>Eukaryota</taxon>
        <taxon>Discoba</taxon>
        <taxon>Euglenozoa</taxon>
        <taxon>Kinetoplastea</taxon>
        <taxon>Metakinetoplastina</taxon>
        <taxon>Trypanosomatida</taxon>
        <taxon>Trypanosomatidae</taxon>
        <taxon>Trypanosoma</taxon>
    </lineage>
</organism>
<dbReference type="GeneID" id="39986039"/>
<evidence type="ECO:0000256" key="5">
    <source>
        <dbReference type="ARBA" id="ARBA00022737"/>
    </source>
</evidence>
<dbReference type="PROSITE" id="PS50920">
    <property type="entry name" value="SOLCAR"/>
    <property type="match status" value="3"/>
</dbReference>
<comment type="subcellular location">
    <subcellularLocation>
        <location evidence="1">Mitochondrion membrane</location>
        <topology evidence="1">Multi-pass membrane protein</topology>
    </subcellularLocation>
</comment>
<keyword evidence="8 9" id="KW-0472">Membrane</keyword>
<evidence type="ECO:0000256" key="1">
    <source>
        <dbReference type="ARBA" id="ARBA00004225"/>
    </source>
</evidence>
<evidence type="ECO:0000256" key="10">
    <source>
        <dbReference type="RuleBase" id="RU000488"/>
    </source>
</evidence>
<comment type="caution">
    <text evidence="12">The sequence shown here is derived from an EMBL/GenBank/DDBJ whole genome shotgun (WGS) entry which is preliminary data.</text>
</comment>
<keyword evidence="7" id="KW-0496">Mitochondrion</keyword>
<dbReference type="EMBL" id="NBCO01000017">
    <property type="protein sequence ID" value="ORC88308.1"/>
    <property type="molecule type" value="Genomic_DNA"/>
</dbReference>
<dbReference type="InterPro" id="IPR023395">
    <property type="entry name" value="MCP_dom_sf"/>
</dbReference>
<dbReference type="VEuPathDB" id="TriTrypDB:TM35_000171800"/>
<dbReference type="InterPro" id="IPR018108">
    <property type="entry name" value="MCP_transmembrane"/>
</dbReference>
<evidence type="ECO:0000256" key="9">
    <source>
        <dbReference type="PROSITE-ProRule" id="PRU00282"/>
    </source>
</evidence>
<dbReference type="SUPFAM" id="SSF103506">
    <property type="entry name" value="Mitochondrial carrier"/>
    <property type="match status" value="1"/>
</dbReference>
<proteinExistence type="inferred from homology"/>
<dbReference type="RefSeq" id="XP_028882374.1">
    <property type="nucleotide sequence ID" value="XM_029026259.1"/>
</dbReference>
<feature type="repeat" description="Solcar" evidence="9">
    <location>
        <begin position="155"/>
        <end position="243"/>
    </location>
</feature>
<feature type="repeat" description="Solcar" evidence="9">
    <location>
        <begin position="1"/>
        <end position="91"/>
    </location>
</feature>
<evidence type="ECO:0000256" key="4">
    <source>
        <dbReference type="ARBA" id="ARBA00022692"/>
    </source>
</evidence>
<evidence type="ECO:0000256" key="6">
    <source>
        <dbReference type="ARBA" id="ARBA00022989"/>
    </source>
</evidence>
<sequence>MTDFIAGWMGGLSVLLVGHPFDTIKVWQQSINAGSVSGSSSLVRNNSIKAAMEMYRAEGIGAFYKGICAPMCAVGLANGALFGTYSSIVNIMIRNGSSSYYYNDDHHILVKYSQTHDHSITDSEKKYHRRNSMGNSSDGYQKQDLSEHLRTGGQLTAFENFIASTGAGIAYATIMNPFEVVKIRRQTERLFPHRRYLGTVHCARQLYAKGGIKSFFKGYTATLIRDIPGTGVYLYSYSTFIRLFGGEKKNPNVPRILLAGGCAGVTQWILIFPLDTIKTKIQISKEGEYVGWTRCARKLYNHRGFIGLYRGVAPALVRAFAANGAAFVGVEATLEFFRSAGMEDGDVWQS</sequence>
<dbReference type="Proteomes" id="UP000192257">
    <property type="component" value="Unassembled WGS sequence"/>
</dbReference>
<dbReference type="InterPro" id="IPR050567">
    <property type="entry name" value="Mitochondrial_Carrier"/>
</dbReference>
<evidence type="ECO:0000256" key="2">
    <source>
        <dbReference type="ARBA" id="ARBA00006375"/>
    </source>
</evidence>
<dbReference type="Pfam" id="PF00153">
    <property type="entry name" value="Mito_carr"/>
    <property type="match status" value="3"/>
</dbReference>
<evidence type="ECO:0000256" key="7">
    <source>
        <dbReference type="ARBA" id="ARBA00023128"/>
    </source>
</evidence>
<feature type="region of interest" description="Disordered" evidence="11">
    <location>
        <begin position="120"/>
        <end position="141"/>
    </location>
</feature>
<dbReference type="PANTHER" id="PTHR45624">
    <property type="entry name" value="MITOCHONDRIAL BASIC AMINO ACIDS TRANSPORTER-RELATED"/>
    <property type="match status" value="1"/>
</dbReference>
<evidence type="ECO:0000313" key="13">
    <source>
        <dbReference type="Proteomes" id="UP000192257"/>
    </source>
</evidence>
<dbReference type="Gene3D" id="1.50.40.10">
    <property type="entry name" value="Mitochondrial carrier domain"/>
    <property type="match status" value="1"/>
</dbReference>
<name>A0A1X0NUT2_9TRYP</name>
<evidence type="ECO:0000313" key="12">
    <source>
        <dbReference type="EMBL" id="ORC88308.1"/>
    </source>
</evidence>
<reference evidence="12 13" key="1">
    <citation type="submission" date="2017-03" db="EMBL/GenBank/DDBJ databases">
        <title>An alternative strategy for trypanosome survival in the mammalian bloodstream revealed through genome and transcriptome analysis of the ubiquitous bovine parasite Trypanosoma (Megatrypanum) theileri.</title>
        <authorList>
            <person name="Kelly S."/>
            <person name="Ivens A."/>
            <person name="Mott A."/>
            <person name="O'Neill E."/>
            <person name="Emms D."/>
            <person name="Macleod O."/>
            <person name="Voorheis P."/>
            <person name="Matthews J."/>
            <person name="Matthews K."/>
            <person name="Carrington M."/>
        </authorList>
    </citation>
    <scope>NUCLEOTIDE SEQUENCE [LARGE SCALE GENOMIC DNA]</scope>
    <source>
        <strain evidence="12">Edinburgh</strain>
    </source>
</reference>
<keyword evidence="13" id="KW-1185">Reference proteome</keyword>
<evidence type="ECO:0000256" key="3">
    <source>
        <dbReference type="ARBA" id="ARBA00022448"/>
    </source>
</evidence>
<dbReference type="AlphaFoldDB" id="A0A1X0NUT2"/>
<comment type="similarity">
    <text evidence="2 10">Belongs to the mitochondrial carrier (TC 2.A.29) family.</text>
</comment>
<evidence type="ECO:0000256" key="11">
    <source>
        <dbReference type="SAM" id="MobiDB-lite"/>
    </source>
</evidence>
<dbReference type="OrthoDB" id="14252at2759"/>